<sequence length="213" mass="24303">MKKFGNFYDFQLGITCDEIYKQHKTSKKDGTIKCLKSSVMISGIPQLAEICCCKTKLCNEEIIDVKNGKFFDIDDNQLENNETVPFIPMQQSKPIPTKFEKSFPNFKSFEGLNTTESSDDDPPPTLPIIPTITPFNTTKNPSFPDDNPKPTMPTNLTTFFPTNFTDIYDFNILTRILYLIGIAYGTMTAHWTFLCITTIIECIEDRRLQNSGY</sequence>
<accession>A0AC34RN69</accession>
<name>A0AC34RN69_9BILA</name>
<proteinExistence type="predicted"/>
<evidence type="ECO:0000313" key="2">
    <source>
        <dbReference type="WBParaSite" id="JU765_v2.g8462.t1"/>
    </source>
</evidence>
<dbReference type="Proteomes" id="UP000887576">
    <property type="component" value="Unplaced"/>
</dbReference>
<evidence type="ECO:0000313" key="1">
    <source>
        <dbReference type="Proteomes" id="UP000887576"/>
    </source>
</evidence>
<organism evidence="1 2">
    <name type="scientific">Panagrolaimus sp. JU765</name>
    <dbReference type="NCBI Taxonomy" id="591449"/>
    <lineage>
        <taxon>Eukaryota</taxon>
        <taxon>Metazoa</taxon>
        <taxon>Ecdysozoa</taxon>
        <taxon>Nematoda</taxon>
        <taxon>Chromadorea</taxon>
        <taxon>Rhabditida</taxon>
        <taxon>Tylenchina</taxon>
        <taxon>Panagrolaimomorpha</taxon>
        <taxon>Panagrolaimoidea</taxon>
        <taxon>Panagrolaimidae</taxon>
        <taxon>Panagrolaimus</taxon>
    </lineage>
</organism>
<dbReference type="WBParaSite" id="JU765_v2.g8462.t1">
    <property type="protein sequence ID" value="JU765_v2.g8462.t1"/>
    <property type="gene ID" value="JU765_v2.g8462"/>
</dbReference>
<protein>
    <submittedName>
        <fullName evidence="2">Uncharacterized protein</fullName>
    </submittedName>
</protein>
<reference evidence="2" key="1">
    <citation type="submission" date="2022-11" db="UniProtKB">
        <authorList>
            <consortium name="WormBaseParasite"/>
        </authorList>
    </citation>
    <scope>IDENTIFICATION</scope>
</reference>